<dbReference type="WBParaSite" id="HPBE_0000949401-mRNA-1">
    <property type="protein sequence ID" value="HPBE_0000949401-mRNA-1"/>
    <property type="gene ID" value="HPBE_0000949401"/>
</dbReference>
<evidence type="ECO:0000313" key="2">
    <source>
        <dbReference type="EMBL" id="VDO81008.1"/>
    </source>
</evidence>
<feature type="compositionally biased region" description="Low complexity" evidence="1">
    <location>
        <begin position="200"/>
        <end position="210"/>
    </location>
</feature>
<dbReference type="Proteomes" id="UP000050761">
    <property type="component" value="Unassembled WGS sequence"/>
</dbReference>
<dbReference type="PANTHER" id="PTHR21678:SF0">
    <property type="entry name" value="C3H1-TYPE DOMAIN-CONTAINING PROTEIN"/>
    <property type="match status" value="1"/>
</dbReference>
<evidence type="ECO:0000256" key="1">
    <source>
        <dbReference type="SAM" id="MobiDB-lite"/>
    </source>
</evidence>
<organism evidence="2">
    <name type="scientific">Heligmosomoides polygyrus</name>
    <name type="common">Parasitic roundworm</name>
    <dbReference type="NCBI Taxonomy" id="6339"/>
    <lineage>
        <taxon>Eukaryota</taxon>
        <taxon>Metazoa</taxon>
        <taxon>Ecdysozoa</taxon>
        <taxon>Nematoda</taxon>
        <taxon>Chromadorea</taxon>
        <taxon>Rhabditida</taxon>
        <taxon>Rhabditina</taxon>
        <taxon>Rhabditomorpha</taxon>
        <taxon>Strongyloidea</taxon>
        <taxon>Heligmosomidae</taxon>
        <taxon>Heligmosomoides</taxon>
    </lineage>
</organism>
<reference evidence="2 3" key="1">
    <citation type="submission" date="2018-11" db="EMBL/GenBank/DDBJ databases">
        <authorList>
            <consortium name="Pathogen Informatics"/>
        </authorList>
    </citation>
    <scope>NUCLEOTIDE SEQUENCE [LARGE SCALE GENOMIC DNA]</scope>
</reference>
<feature type="compositionally biased region" description="Polar residues" evidence="1">
    <location>
        <begin position="134"/>
        <end position="155"/>
    </location>
</feature>
<gene>
    <name evidence="2" type="ORF">HPBE_LOCUS9495</name>
</gene>
<accession>A0A3P8BXN0</accession>
<feature type="region of interest" description="Disordered" evidence="1">
    <location>
        <begin position="192"/>
        <end position="223"/>
    </location>
</feature>
<proteinExistence type="predicted"/>
<name>A0A3P8BXN0_HELPZ</name>
<feature type="region of interest" description="Disordered" evidence="1">
    <location>
        <begin position="340"/>
        <end position="363"/>
    </location>
</feature>
<feature type="region of interest" description="Disordered" evidence="1">
    <location>
        <begin position="261"/>
        <end position="285"/>
    </location>
</feature>
<dbReference type="AlphaFoldDB" id="A0A3P8BXN0"/>
<feature type="compositionally biased region" description="Polar residues" evidence="1">
    <location>
        <begin position="261"/>
        <end position="281"/>
    </location>
</feature>
<dbReference type="InterPro" id="IPR039884">
    <property type="entry name" value="R3HC1/R3HCL"/>
</dbReference>
<reference evidence="4" key="2">
    <citation type="submission" date="2019-09" db="UniProtKB">
        <authorList>
            <consortium name="WormBaseParasite"/>
        </authorList>
    </citation>
    <scope>IDENTIFICATION</scope>
</reference>
<evidence type="ECO:0000313" key="3">
    <source>
        <dbReference type="Proteomes" id="UP000050761"/>
    </source>
</evidence>
<dbReference type="EMBL" id="UZAH01026455">
    <property type="protein sequence ID" value="VDO81008.1"/>
    <property type="molecule type" value="Genomic_DNA"/>
</dbReference>
<dbReference type="PANTHER" id="PTHR21678">
    <property type="entry name" value="GROWTH INHIBITION AND DIFFERENTIATION RELATED PROTEIN 88"/>
    <property type="match status" value="1"/>
</dbReference>
<feature type="region of interest" description="Disordered" evidence="1">
    <location>
        <begin position="134"/>
        <end position="165"/>
    </location>
</feature>
<protein>
    <submittedName>
        <fullName evidence="4">Myb-like domain-containing protein</fullName>
    </submittedName>
</protein>
<keyword evidence="3" id="KW-1185">Reference proteome</keyword>
<evidence type="ECO:0000313" key="4">
    <source>
        <dbReference type="WBParaSite" id="HPBE_0000949401-mRNA-1"/>
    </source>
</evidence>
<sequence length="727" mass="80138">MLSLRLRDRRTATTHGYRLTAHGWDYHRLGTVPNQFMVMDGSRLFGGNPSLPCPPTTPFGSVFAGNPSLPFPSAPCGSGQFGALLFDDTVHFTVAGTSVAGAAPMQTSLHSTVASFHHIVPSLHTIVPPVYSPSPSGNNNTRTTHDTTISSQNDEGCSMDDDEASSILSNLPNSCQDFERQEMHIRLERNHSSPLIGGHSSPALSSRLSSNCPSAEPPTDPAEPEDLEVQLINECFEEQQRQSQMYQSGDLKTLFYHGSSDLDSSKVSNRPGTDKSGQSSLERPERLPYAKKLSSHEPLSSASLYDSNPIAPSPAFLKQNENFEPLLTPKSEALVQNRVRRQQNASPNRRRVSEPLAQKPPLFWGSGLATEPAGFGSGELFESVDHFIEDKARHISFDNSFLDPVPPIVRSPTLDLARQDETEALAKGVIESLFIGVPSTPLSPAKVPKEDPRRVSGSKNKAVRKLYMDHLTECEPTEKPAKFGFDRLDPPLTVFLDTIGQSSSHSMPVEIAPVIHEGPIVLEDDDSDSWENLDDTKLEEQMTALKLEAATKTVVKRPINYFAPPIEAATPWDPFHWGNATVRWLERKMVFVVFASERQARDALVLHKHQWLRLRPLSKSPARIQEKAREMQTLLKPARARPKTHAGVARRMVESTLGLRSAISKEQRDAERKQLSDAKAITPALIRDALRGAPLLSPLDEIRVVVGLRFQTAPVSSLSVLGYNDIS</sequence>
<dbReference type="OrthoDB" id="5418203at2759"/>